<comment type="caution">
    <text evidence="1">The sequence shown here is derived from an EMBL/GenBank/DDBJ whole genome shotgun (WGS) entry which is preliminary data.</text>
</comment>
<evidence type="ECO:0008006" key="3">
    <source>
        <dbReference type="Google" id="ProtNLM"/>
    </source>
</evidence>
<dbReference type="Proteomes" id="UP000070326">
    <property type="component" value="Unassembled WGS sequence"/>
</dbReference>
<gene>
    <name evidence="1" type="ORF">HMPREF3195_00128</name>
</gene>
<evidence type="ECO:0000313" key="2">
    <source>
        <dbReference type="Proteomes" id="UP000070326"/>
    </source>
</evidence>
<protein>
    <recommendedName>
        <fullName evidence="3">Phage tail protein</fullName>
    </recommendedName>
</protein>
<reference evidence="1 2" key="1">
    <citation type="submission" date="2016-02" db="EMBL/GenBank/DDBJ databases">
        <authorList>
            <person name="Wen L."/>
            <person name="He K."/>
            <person name="Yang H."/>
        </authorList>
    </citation>
    <scope>NUCLEOTIDE SEQUENCE [LARGE SCALE GENOMIC DNA]</scope>
    <source>
        <strain evidence="1 2">MJR8628A</strain>
    </source>
</reference>
<name>A0A135YZ52_9FIRM</name>
<evidence type="ECO:0000313" key="1">
    <source>
        <dbReference type="EMBL" id="KXI14673.1"/>
    </source>
</evidence>
<accession>A0A135YZ52</accession>
<proteinExistence type="predicted"/>
<dbReference type="EMBL" id="LSQZ01000003">
    <property type="protein sequence ID" value="KXI14673.1"/>
    <property type="molecule type" value="Genomic_DNA"/>
</dbReference>
<dbReference type="RefSeq" id="WP_061101550.1">
    <property type="nucleotide sequence ID" value="NZ_KQ961784.1"/>
</dbReference>
<organism evidence="1 2">
    <name type="scientific">Peptostreptococcus anaerobius</name>
    <dbReference type="NCBI Taxonomy" id="1261"/>
    <lineage>
        <taxon>Bacteria</taxon>
        <taxon>Bacillati</taxon>
        <taxon>Bacillota</taxon>
        <taxon>Clostridia</taxon>
        <taxon>Peptostreptococcales</taxon>
        <taxon>Peptostreptococcaceae</taxon>
        <taxon>Peptostreptococcus</taxon>
    </lineage>
</organism>
<dbReference type="PATRIC" id="fig|1261.5.peg.130"/>
<sequence>MANRDTQFSYFRVTNGHMLFDGEEQAKKLGCTGEIEVESEIKTITKKCEGVDKEKRSQVVGQKIKFVGHIEREVLNDIFGINTNGLKKGVYAYGKNSLGKVGTLTWDAYDMMETDVELLAFPKVSVASGLTLGIKNGEDEVAEIEVEFSVTEDDYGQFMYRAFKSEATEVAEKWHTKFESKNMQKGL</sequence>
<dbReference type="AlphaFoldDB" id="A0A135YZ52"/>
<dbReference type="STRING" id="1261.HMPREF3195_00128"/>